<dbReference type="InterPro" id="IPR050522">
    <property type="entry name" value="Ribosomal_protein_eL43"/>
</dbReference>
<dbReference type="GO" id="GO:1990904">
    <property type="term" value="C:ribonucleoprotein complex"/>
    <property type="evidence" value="ECO:0007669"/>
    <property type="project" value="UniProtKB-KW"/>
</dbReference>
<dbReference type="GO" id="GO:0005840">
    <property type="term" value="C:ribosome"/>
    <property type="evidence" value="ECO:0007669"/>
    <property type="project" value="UniProtKB-KW"/>
</dbReference>
<dbReference type="Proteomes" id="UP000321408">
    <property type="component" value="Chromosome"/>
</dbReference>
<reference evidence="5 6" key="2">
    <citation type="journal article" date="2024" name="Int. J. Syst. Evol. Microbiol.">
        <title>Promethearchaeum syntrophicum gen. nov., sp. nov., an anaerobic, obligately syntrophic archaeon, the first isolate of the lineage 'Asgard' archaea, and proposal of the new archaeal phylum Promethearchaeota phyl. nov. and kingdom Promethearchaeati regn. nov.</title>
        <authorList>
            <person name="Imachi H."/>
            <person name="Nobu M.K."/>
            <person name="Kato S."/>
            <person name="Takaki Y."/>
            <person name="Miyazaki M."/>
            <person name="Miyata M."/>
            <person name="Ogawara M."/>
            <person name="Saito Y."/>
            <person name="Sakai S."/>
            <person name="Tahara Y.O."/>
            <person name="Takano Y."/>
            <person name="Tasumi E."/>
            <person name="Uematsu K."/>
            <person name="Yoshimura T."/>
            <person name="Itoh T."/>
            <person name="Ohkuma M."/>
            <person name="Takai K."/>
        </authorList>
    </citation>
    <scope>NUCLEOTIDE SEQUENCE [LARGE SCALE GENOMIC DNA]</scope>
    <source>
        <strain evidence="5 6">MK-D1</strain>
    </source>
</reference>
<gene>
    <name evidence="4" type="primary">rpl37ae</name>
    <name evidence="5" type="ORF">DSAG12_00538</name>
</gene>
<dbReference type="SUPFAM" id="SSF57829">
    <property type="entry name" value="Zn-binding ribosomal proteins"/>
    <property type="match status" value="1"/>
</dbReference>
<dbReference type="KEGG" id="psyt:DSAG12_00538"/>
<protein>
    <recommendedName>
        <fullName evidence="4">Large ribosomal subunit protein eL43</fullName>
    </recommendedName>
</protein>
<accession>A0A5B9D6W6</accession>
<feature type="binding site" evidence="4">
    <location>
        <position position="38"/>
    </location>
    <ligand>
        <name>Zn(2+)</name>
        <dbReference type="ChEBI" id="CHEBI:29105"/>
    </ligand>
</feature>
<dbReference type="GeneID" id="41328542"/>
<dbReference type="InterPro" id="IPR002674">
    <property type="entry name" value="Ribosomal_eL43"/>
</dbReference>
<dbReference type="GO" id="GO:0006412">
    <property type="term" value="P:translation"/>
    <property type="evidence" value="ECO:0007669"/>
    <property type="project" value="UniProtKB-UniRule"/>
</dbReference>
<dbReference type="PANTHER" id="PTHR48129:SF1">
    <property type="entry name" value="LARGE RIBOSOMAL SUBUNIT PROTEIN EL43"/>
    <property type="match status" value="1"/>
</dbReference>
<reference evidence="5 6" key="1">
    <citation type="journal article" date="2020" name="Nature">
        <title>Isolation of an archaeon at the prokaryote-eukaryote interface.</title>
        <authorList>
            <person name="Imachi H."/>
            <person name="Nobu M.K."/>
            <person name="Nakahara N."/>
            <person name="Morono Y."/>
            <person name="Ogawara M."/>
            <person name="Takaki Y."/>
            <person name="Takano Y."/>
            <person name="Uematsu K."/>
            <person name="Ikuta T."/>
            <person name="Ito M."/>
            <person name="Matsui Y."/>
            <person name="Miyazaki M."/>
            <person name="Murata K."/>
            <person name="Saito Y."/>
            <person name="Sakai S."/>
            <person name="Song C."/>
            <person name="Tasumi E."/>
            <person name="Yamanaka Y."/>
            <person name="Yamaguchi T."/>
            <person name="Kamagata Y."/>
            <person name="Tamaki H."/>
            <person name="Takai K."/>
        </authorList>
    </citation>
    <scope>NUCLEOTIDE SEQUENCE [LARGE SCALE GENOMIC DNA]</scope>
    <source>
        <strain evidence="5 6">MK-D1</strain>
    </source>
</reference>
<dbReference type="GO" id="GO:0070180">
    <property type="term" value="F:large ribosomal subunit rRNA binding"/>
    <property type="evidence" value="ECO:0007669"/>
    <property type="project" value="UniProtKB-UniRule"/>
</dbReference>
<evidence type="ECO:0000256" key="3">
    <source>
        <dbReference type="ARBA" id="ARBA00023274"/>
    </source>
</evidence>
<feature type="binding site" evidence="4">
    <location>
        <position position="57"/>
    </location>
    <ligand>
        <name>Zn(2+)</name>
        <dbReference type="ChEBI" id="CHEBI:29105"/>
    </ligand>
</feature>
<sequence>MGKTKKVGISGRFGARYGSKLRKQWRDITSKQKGITKCPKCNTKLPNMREFVGVWHCKKCGATWTGGSWESATARGKESHRIAIRMAREASEAEQNPASTIKK</sequence>
<dbReference type="GO" id="GO:0008270">
    <property type="term" value="F:zinc ion binding"/>
    <property type="evidence" value="ECO:0007669"/>
    <property type="project" value="UniProtKB-UniRule"/>
</dbReference>
<dbReference type="EMBL" id="CP042905">
    <property type="protein sequence ID" value="QEE14723.1"/>
    <property type="molecule type" value="Genomic_DNA"/>
</dbReference>
<evidence type="ECO:0000313" key="5">
    <source>
        <dbReference type="EMBL" id="QEE14723.1"/>
    </source>
</evidence>
<dbReference type="Pfam" id="PF01780">
    <property type="entry name" value="Ribosomal_L37ae"/>
    <property type="match status" value="1"/>
</dbReference>
<comment type="subunit">
    <text evidence="4">Part of the 50S ribosomal subunit.</text>
</comment>
<organism evidence="5 6">
    <name type="scientific">Promethearchaeum syntrophicum</name>
    <dbReference type="NCBI Taxonomy" id="2594042"/>
    <lineage>
        <taxon>Archaea</taxon>
        <taxon>Promethearchaeati</taxon>
        <taxon>Promethearchaeota</taxon>
        <taxon>Promethearchaeia</taxon>
        <taxon>Promethearchaeales</taxon>
        <taxon>Promethearchaeaceae</taxon>
        <taxon>Promethearchaeum</taxon>
    </lineage>
</organism>
<keyword evidence="4" id="KW-0699">rRNA-binding</keyword>
<evidence type="ECO:0000256" key="2">
    <source>
        <dbReference type="ARBA" id="ARBA00022980"/>
    </source>
</evidence>
<comment type="function">
    <text evidence="4">Binds to the 23S rRNA.</text>
</comment>
<proteinExistence type="inferred from homology"/>
<dbReference type="RefSeq" id="WP_147661667.1">
    <property type="nucleotide sequence ID" value="NZ_CP042905.2"/>
</dbReference>
<keyword evidence="1 4" id="KW-0694">RNA-binding</keyword>
<dbReference type="InterPro" id="IPR011331">
    <property type="entry name" value="Ribosomal_eL37/eL43"/>
</dbReference>
<dbReference type="OrthoDB" id="372011at2157"/>
<feature type="binding site" evidence="4">
    <location>
        <position position="41"/>
    </location>
    <ligand>
        <name>Zn(2+)</name>
        <dbReference type="ChEBI" id="CHEBI:29105"/>
    </ligand>
</feature>
<dbReference type="AlphaFoldDB" id="A0A5B9D6W6"/>
<dbReference type="GO" id="GO:0003735">
    <property type="term" value="F:structural constituent of ribosome"/>
    <property type="evidence" value="ECO:0007669"/>
    <property type="project" value="InterPro"/>
</dbReference>
<dbReference type="Gene3D" id="2.20.25.30">
    <property type="match status" value="1"/>
</dbReference>
<dbReference type="PANTHER" id="PTHR48129">
    <property type="entry name" value="60S RIBOSOMAL PROTEIN L37A"/>
    <property type="match status" value="1"/>
</dbReference>
<dbReference type="HAMAP" id="MF_00327">
    <property type="entry name" value="Ribosomal_eL43"/>
    <property type="match status" value="1"/>
</dbReference>
<keyword evidence="6" id="KW-1185">Reference proteome</keyword>
<dbReference type="InterPro" id="IPR011332">
    <property type="entry name" value="Ribosomal_zn-bd"/>
</dbReference>
<evidence type="ECO:0000256" key="4">
    <source>
        <dbReference type="HAMAP-Rule" id="MF_00327"/>
    </source>
</evidence>
<keyword evidence="2 4" id="KW-0689">Ribosomal protein</keyword>
<name>A0A5B9D6W6_9ARCH</name>
<evidence type="ECO:0000313" key="6">
    <source>
        <dbReference type="Proteomes" id="UP000321408"/>
    </source>
</evidence>
<comment type="caution">
    <text evidence="4">Lacks conserved residue(s) required for the propagation of feature annotation.</text>
</comment>
<comment type="similarity">
    <text evidence="4">Belongs to the eukaryotic ribosomal protein eL43 family. Putative zinc-binding subfamily.</text>
</comment>
<evidence type="ECO:0000256" key="1">
    <source>
        <dbReference type="ARBA" id="ARBA00022884"/>
    </source>
</evidence>
<dbReference type="NCBIfam" id="NF003058">
    <property type="entry name" value="PRK03976.1"/>
    <property type="match status" value="1"/>
</dbReference>
<keyword evidence="3 4" id="KW-0687">Ribonucleoprotein</keyword>
<feature type="binding site" evidence="4">
    <location>
        <position position="60"/>
    </location>
    <ligand>
        <name>Zn(2+)</name>
        <dbReference type="ChEBI" id="CHEBI:29105"/>
    </ligand>
</feature>